<keyword evidence="2" id="KW-1185">Reference proteome</keyword>
<dbReference type="EMBL" id="CP053452">
    <property type="protein sequence ID" value="QJX00360.1"/>
    <property type="molecule type" value="Genomic_DNA"/>
</dbReference>
<dbReference type="Proteomes" id="UP000503447">
    <property type="component" value="Chromosome"/>
</dbReference>
<sequence length="61" mass="6686">MGRVCITARLTKNDRVLHPVAVVALRTDPTKRVPTQLVLAHVVRVAGALLRMVSCMAPVKR</sequence>
<reference evidence="2" key="1">
    <citation type="submission" date="2020-05" db="EMBL/GenBank/DDBJ databases">
        <title>Frigoriglobus tundricola gen. nov., sp. nov., a psychrotolerant cellulolytic planctomycete of the family Gemmataceae with two divergent copies of 16S rRNA gene.</title>
        <authorList>
            <person name="Kulichevskaya I.S."/>
            <person name="Ivanova A.A."/>
            <person name="Naumoff D.G."/>
            <person name="Beletsky A.V."/>
            <person name="Rijpstra W.I.C."/>
            <person name="Sinninghe Damste J.S."/>
            <person name="Mardanov A.V."/>
            <person name="Ravin N.V."/>
            <person name="Dedysh S.N."/>
        </authorList>
    </citation>
    <scope>NUCLEOTIDE SEQUENCE [LARGE SCALE GENOMIC DNA]</scope>
    <source>
        <strain evidence="2">PL17</strain>
    </source>
</reference>
<gene>
    <name evidence="1" type="ORF">FTUN_7989</name>
</gene>
<protein>
    <submittedName>
        <fullName evidence="1">Uncharacterized protein</fullName>
    </submittedName>
</protein>
<accession>A0A6M5Z1U6</accession>
<proteinExistence type="predicted"/>
<evidence type="ECO:0000313" key="2">
    <source>
        <dbReference type="Proteomes" id="UP000503447"/>
    </source>
</evidence>
<organism evidence="1 2">
    <name type="scientific">Frigoriglobus tundricola</name>
    <dbReference type="NCBI Taxonomy" id="2774151"/>
    <lineage>
        <taxon>Bacteria</taxon>
        <taxon>Pseudomonadati</taxon>
        <taxon>Planctomycetota</taxon>
        <taxon>Planctomycetia</taxon>
        <taxon>Gemmatales</taxon>
        <taxon>Gemmataceae</taxon>
        <taxon>Frigoriglobus</taxon>
    </lineage>
</organism>
<name>A0A6M5Z1U6_9BACT</name>
<dbReference type="AlphaFoldDB" id="A0A6M5Z1U6"/>
<evidence type="ECO:0000313" key="1">
    <source>
        <dbReference type="EMBL" id="QJX00360.1"/>
    </source>
</evidence>
<dbReference type="KEGG" id="ftj:FTUN_7989"/>